<organism evidence="2 3">
    <name type="scientific">Effrenium voratum</name>
    <dbReference type="NCBI Taxonomy" id="2562239"/>
    <lineage>
        <taxon>Eukaryota</taxon>
        <taxon>Sar</taxon>
        <taxon>Alveolata</taxon>
        <taxon>Dinophyceae</taxon>
        <taxon>Suessiales</taxon>
        <taxon>Symbiodiniaceae</taxon>
        <taxon>Effrenium</taxon>
    </lineage>
</organism>
<dbReference type="EMBL" id="CAUJNA010000386">
    <property type="protein sequence ID" value="CAJ1376350.1"/>
    <property type="molecule type" value="Genomic_DNA"/>
</dbReference>
<dbReference type="AlphaFoldDB" id="A0AA36MQC9"/>
<comment type="caution">
    <text evidence="2">The sequence shown here is derived from an EMBL/GenBank/DDBJ whole genome shotgun (WGS) entry which is preliminary data.</text>
</comment>
<evidence type="ECO:0000256" key="1">
    <source>
        <dbReference type="SAM" id="MobiDB-lite"/>
    </source>
</evidence>
<protein>
    <submittedName>
        <fullName evidence="2">Uncharacterized protein</fullName>
    </submittedName>
</protein>
<evidence type="ECO:0000313" key="2">
    <source>
        <dbReference type="EMBL" id="CAJ1376350.1"/>
    </source>
</evidence>
<proteinExistence type="predicted"/>
<sequence>MDLLASENGKDGSKNEAGSHTHEQMKAQTAMRAELIQTMHDLRAERGRMDSAMKQRQAILDAIEHCEKTRIDVRQQLRKNAHKMAQEMQEEHLRLSQVPLQQLLPGTWQAQLEEDWQEARIRRAVRADPFRRPASRERPCHQPRKCCA</sequence>
<gene>
    <name evidence="2" type="ORF">EVOR1521_LOCUS5438</name>
</gene>
<name>A0AA36MQC9_9DINO</name>
<keyword evidence="3" id="KW-1185">Reference proteome</keyword>
<evidence type="ECO:0000313" key="3">
    <source>
        <dbReference type="Proteomes" id="UP001178507"/>
    </source>
</evidence>
<feature type="compositionally biased region" description="Basic and acidic residues" evidence="1">
    <location>
        <begin position="8"/>
        <end position="25"/>
    </location>
</feature>
<accession>A0AA36MQC9</accession>
<feature type="region of interest" description="Disordered" evidence="1">
    <location>
        <begin position="1"/>
        <end position="26"/>
    </location>
</feature>
<reference evidence="2" key="1">
    <citation type="submission" date="2023-08" db="EMBL/GenBank/DDBJ databases">
        <authorList>
            <person name="Chen Y."/>
            <person name="Shah S."/>
            <person name="Dougan E. K."/>
            <person name="Thang M."/>
            <person name="Chan C."/>
        </authorList>
    </citation>
    <scope>NUCLEOTIDE SEQUENCE</scope>
</reference>
<dbReference type="Proteomes" id="UP001178507">
    <property type="component" value="Unassembled WGS sequence"/>
</dbReference>